<dbReference type="GO" id="GO:0004653">
    <property type="term" value="F:polypeptide N-acetylgalactosaminyltransferase activity"/>
    <property type="evidence" value="ECO:0007669"/>
    <property type="project" value="TreeGrafter"/>
</dbReference>
<evidence type="ECO:0000256" key="1">
    <source>
        <dbReference type="ARBA" id="ARBA00023157"/>
    </source>
</evidence>
<name>A0A834PTI7_MARMO</name>
<dbReference type="GO" id="GO:0005794">
    <property type="term" value="C:Golgi apparatus"/>
    <property type="evidence" value="ECO:0007669"/>
    <property type="project" value="TreeGrafter"/>
</dbReference>
<organism evidence="3 4">
    <name type="scientific">Marmota monax</name>
    <name type="common">Woodchuck</name>
    <dbReference type="NCBI Taxonomy" id="9995"/>
    <lineage>
        <taxon>Eukaryota</taxon>
        <taxon>Metazoa</taxon>
        <taxon>Chordata</taxon>
        <taxon>Craniata</taxon>
        <taxon>Vertebrata</taxon>
        <taxon>Euteleostomi</taxon>
        <taxon>Mammalia</taxon>
        <taxon>Eutheria</taxon>
        <taxon>Euarchontoglires</taxon>
        <taxon>Glires</taxon>
        <taxon>Rodentia</taxon>
        <taxon>Sciuromorpha</taxon>
        <taxon>Sciuridae</taxon>
        <taxon>Xerinae</taxon>
        <taxon>Marmotini</taxon>
        <taxon>Marmota</taxon>
    </lineage>
</organism>
<proteinExistence type="predicted"/>
<comment type="caution">
    <text evidence="3">The sequence shown here is derived from an EMBL/GenBank/DDBJ whole genome shotgun (WGS) entry which is preliminary data.</text>
</comment>
<evidence type="ECO:0008006" key="5">
    <source>
        <dbReference type="Google" id="ProtNLM"/>
    </source>
</evidence>
<sequence length="225" mass="24389">MSPRLPLTWEQELFQGRNVDMKVNIRVAVRMSRQAPEAGARDSVQERPAQWPPAGPRGASMSLPQEMLFLAFGSGIASSSSAARATFHVCRQHMCVRSIPEQLTRELAVPGPRRAPCFPAATSSLMAGTPAMIGCSFVVNRKFFGEIGLLDPGMDVYGGENIELGIKVGEVASLPPDVFVVLRGAAESPWHRRLFSLAGRCVSRVLRLLEWGRLPLPSLGGGRLA</sequence>
<dbReference type="PANTHER" id="PTHR11675:SF38">
    <property type="entry name" value="POLYPEPTIDE N-ACETYLGALACTOSAMINYLTRANSFERASE 17"/>
    <property type="match status" value="1"/>
</dbReference>
<dbReference type="Proteomes" id="UP000662637">
    <property type="component" value="Unassembled WGS sequence"/>
</dbReference>
<evidence type="ECO:0000313" key="3">
    <source>
        <dbReference type="EMBL" id="KAF7466127.1"/>
    </source>
</evidence>
<reference evidence="3" key="1">
    <citation type="submission" date="2020-08" db="EMBL/GenBank/DDBJ databases">
        <authorList>
            <person name="Shumante A."/>
            <person name="Zimin A.V."/>
            <person name="Puiu D."/>
            <person name="Salzberg S.L."/>
        </authorList>
    </citation>
    <scope>NUCLEOTIDE SEQUENCE</scope>
    <source>
        <strain evidence="3">WC2-LM</strain>
        <tissue evidence="3">Liver</tissue>
    </source>
</reference>
<dbReference type="Gene3D" id="3.90.550.10">
    <property type="entry name" value="Spore Coat Polysaccharide Biosynthesis Protein SpsA, Chain A"/>
    <property type="match status" value="1"/>
</dbReference>
<evidence type="ECO:0000313" key="4">
    <source>
        <dbReference type="Proteomes" id="UP000662637"/>
    </source>
</evidence>
<dbReference type="InterPro" id="IPR029044">
    <property type="entry name" value="Nucleotide-diphossugar_trans"/>
</dbReference>
<keyword evidence="1" id="KW-1015">Disulfide bond</keyword>
<protein>
    <recommendedName>
        <fullName evidence="5">Galactosyltransferase C-terminal domain-containing protein</fullName>
    </recommendedName>
</protein>
<dbReference type="PANTHER" id="PTHR11675">
    <property type="entry name" value="N-ACETYLGALACTOSAMINYLTRANSFERASE"/>
    <property type="match status" value="1"/>
</dbReference>
<dbReference type="AlphaFoldDB" id="A0A834PTI7"/>
<evidence type="ECO:0000256" key="2">
    <source>
        <dbReference type="SAM" id="MobiDB-lite"/>
    </source>
</evidence>
<accession>A0A834PTI7</accession>
<feature type="region of interest" description="Disordered" evidence="2">
    <location>
        <begin position="35"/>
        <end position="57"/>
    </location>
</feature>
<dbReference type="GO" id="GO:0006493">
    <property type="term" value="P:protein O-linked glycosylation"/>
    <property type="evidence" value="ECO:0007669"/>
    <property type="project" value="TreeGrafter"/>
</dbReference>
<gene>
    <name evidence="3" type="ORF">GHT09_002827</name>
</gene>
<dbReference type="SUPFAM" id="SSF53448">
    <property type="entry name" value="Nucleotide-diphospho-sugar transferases"/>
    <property type="match status" value="1"/>
</dbReference>
<dbReference type="EMBL" id="WJEC01007858">
    <property type="protein sequence ID" value="KAF7466127.1"/>
    <property type="molecule type" value="Genomic_DNA"/>
</dbReference>